<evidence type="ECO:0000313" key="5">
    <source>
        <dbReference type="Proteomes" id="UP000629371"/>
    </source>
</evidence>
<accession>A0ABS1N003</accession>
<dbReference type="PANTHER" id="PTHR43877">
    <property type="entry name" value="AMINOALKYLPHOSPHONATE N-ACETYLTRANSFERASE-RELATED-RELATED"/>
    <property type="match status" value="1"/>
</dbReference>
<evidence type="ECO:0000256" key="1">
    <source>
        <dbReference type="ARBA" id="ARBA00022679"/>
    </source>
</evidence>
<protein>
    <submittedName>
        <fullName evidence="4">GNAT family N-acetyltransferase</fullName>
    </submittedName>
</protein>
<dbReference type="InterPro" id="IPR050832">
    <property type="entry name" value="Bact_Acetyltransf"/>
</dbReference>
<dbReference type="EMBL" id="JAERRI010000019">
    <property type="protein sequence ID" value="MBL1093372.1"/>
    <property type="molecule type" value="Genomic_DNA"/>
</dbReference>
<keyword evidence="2" id="KW-0012">Acyltransferase</keyword>
<proteinExistence type="predicted"/>
<dbReference type="Gene3D" id="3.40.630.30">
    <property type="match status" value="1"/>
</dbReference>
<dbReference type="SUPFAM" id="SSF55729">
    <property type="entry name" value="Acyl-CoA N-acyltransferases (Nat)"/>
    <property type="match status" value="1"/>
</dbReference>
<dbReference type="InterPro" id="IPR016181">
    <property type="entry name" value="Acyl_CoA_acyltransferase"/>
</dbReference>
<reference evidence="4 5" key="1">
    <citation type="submission" date="2021-01" db="EMBL/GenBank/DDBJ databases">
        <title>WGS of actinomycetes isolated from Thailand.</title>
        <authorList>
            <person name="Thawai C."/>
        </authorList>
    </citation>
    <scope>NUCLEOTIDE SEQUENCE [LARGE SCALE GENOMIC DNA]</scope>
    <source>
        <strain evidence="4 5">CH9-7</strain>
    </source>
</reference>
<sequence length="165" mass="18124">MNPVIDVLASSDVDCLERLWKQLLVHHSRAAGHLTSLGAVRPPEDSWRLRRGQYLEWLQEPLTAVLVARDGDRLLGYAVVRVVDAPGSWKWGDQVGVLETLVVDDEARGAGVGQVLLGTARERLAELGIQVMKISVIAGNEGAVRFYQREGAVDFVKTLVMPVSE</sequence>
<evidence type="ECO:0000259" key="3">
    <source>
        <dbReference type="PROSITE" id="PS51186"/>
    </source>
</evidence>
<gene>
    <name evidence="4" type="ORF">JK360_29260</name>
</gene>
<keyword evidence="5" id="KW-1185">Reference proteome</keyword>
<evidence type="ECO:0000313" key="4">
    <source>
        <dbReference type="EMBL" id="MBL1093372.1"/>
    </source>
</evidence>
<dbReference type="Proteomes" id="UP000629371">
    <property type="component" value="Unassembled WGS sequence"/>
</dbReference>
<dbReference type="Pfam" id="PF00583">
    <property type="entry name" value="Acetyltransf_1"/>
    <property type="match status" value="1"/>
</dbReference>
<organism evidence="4 5">
    <name type="scientific">Streptomyces siderophoricus</name>
    <dbReference type="NCBI Taxonomy" id="2802281"/>
    <lineage>
        <taxon>Bacteria</taxon>
        <taxon>Bacillati</taxon>
        <taxon>Actinomycetota</taxon>
        <taxon>Actinomycetes</taxon>
        <taxon>Kitasatosporales</taxon>
        <taxon>Streptomycetaceae</taxon>
        <taxon>Streptomyces</taxon>
    </lineage>
</organism>
<comment type="caution">
    <text evidence="4">The sequence shown here is derived from an EMBL/GenBank/DDBJ whole genome shotgun (WGS) entry which is preliminary data.</text>
</comment>
<dbReference type="CDD" id="cd04301">
    <property type="entry name" value="NAT_SF"/>
    <property type="match status" value="1"/>
</dbReference>
<name>A0ABS1N003_9ACTN</name>
<dbReference type="InterPro" id="IPR000182">
    <property type="entry name" value="GNAT_dom"/>
</dbReference>
<evidence type="ECO:0000256" key="2">
    <source>
        <dbReference type="ARBA" id="ARBA00023315"/>
    </source>
</evidence>
<keyword evidence="1" id="KW-0808">Transferase</keyword>
<dbReference type="PROSITE" id="PS51186">
    <property type="entry name" value="GNAT"/>
    <property type="match status" value="1"/>
</dbReference>
<dbReference type="RefSeq" id="WP_201809124.1">
    <property type="nucleotide sequence ID" value="NZ_JAERRI010000019.1"/>
</dbReference>
<feature type="domain" description="N-acetyltransferase" evidence="3">
    <location>
        <begin position="3"/>
        <end position="165"/>
    </location>
</feature>